<feature type="transmembrane region" description="Helical" evidence="1">
    <location>
        <begin position="21"/>
        <end position="40"/>
    </location>
</feature>
<dbReference type="InParanoid" id="A0A0C3FWZ9"/>
<keyword evidence="1" id="KW-0472">Membrane</keyword>
<proteinExistence type="predicted"/>
<accession>A0A0C3FWZ9</accession>
<dbReference type="HOGENOM" id="CLU_1272713_0_0_1"/>
<evidence type="ECO:0000256" key="1">
    <source>
        <dbReference type="SAM" id="Phobius"/>
    </source>
</evidence>
<reference evidence="3" key="2">
    <citation type="submission" date="2015-01" db="EMBL/GenBank/DDBJ databases">
        <title>Evolutionary Origins and Diversification of the Mycorrhizal Mutualists.</title>
        <authorList>
            <consortium name="DOE Joint Genome Institute"/>
            <consortium name="Mycorrhizal Genomics Consortium"/>
            <person name="Kohler A."/>
            <person name="Kuo A."/>
            <person name="Nagy L.G."/>
            <person name="Floudas D."/>
            <person name="Copeland A."/>
            <person name="Barry K.W."/>
            <person name="Cichocki N."/>
            <person name="Veneault-Fourrey C."/>
            <person name="LaButti K."/>
            <person name="Lindquist E.A."/>
            <person name="Lipzen A."/>
            <person name="Lundell T."/>
            <person name="Morin E."/>
            <person name="Murat C."/>
            <person name="Riley R."/>
            <person name="Ohm R."/>
            <person name="Sun H."/>
            <person name="Tunlid A."/>
            <person name="Henrissat B."/>
            <person name="Grigoriev I.V."/>
            <person name="Hibbett D.S."/>
            <person name="Martin F."/>
        </authorList>
    </citation>
    <scope>NUCLEOTIDE SEQUENCE [LARGE SCALE GENOMIC DNA]</scope>
    <source>
        <strain evidence="3">F 1598</strain>
    </source>
</reference>
<reference evidence="2 3" key="1">
    <citation type="submission" date="2014-04" db="EMBL/GenBank/DDBJ databases">
        <authorList>
            <consortium name="DOE Joint Genome Institute"/>
            <person name="Kuo A."/>
            <person name="Tarkka M."/>
            <person name="Buscot F."/>
            <person name="Kohler A."/>
            <person name="Nagy L.G."/>
            <person name="Floudas D."/>
            <person name="Copeland A."/>
            <person name="Barry K.W."/>
            <person name="Cichocki N."/>
            <person name="Veneault-Fourrey C."/>
            <person name="LaButti K."/>
            <person name="Lindquist E.A."/>
            <person name="Lipzen A."/>
            <person name="Lundell T."/>
            <person name="Morin E."/>
            <person name="Murat C."/>
            <person name="Sun H."/>
            <person name="Tunlid A."/>
            <person name="Henrissat B."/>
            <person name="Grigoriev I.V."/>
            <person name="Hibbett D.S."/>
            <person name="Martin F."/>
            <person name="Nordberg H.P."/>
            <person name="Cantor M.N."/>
            <person name="Hua S.X."/>
        </authorList>
    </citation>
    <scope>NUCLEOTIDE SEQUENCE [LARGE SCALE GENOMIC DNA]</scope>
    <source>
        <strain evidence="2 3">F 1598</strain>
    </source>
</reference>
<organism evidence="2 3">
    <name type="scientific">Piloderma croceum (strain F 1598)</name>
    <dbReference type="NCBI Taxonomy" id="765440"/>
    <lineage>
        <taxon>Eukaryota</taxon>
        <taxon>Fungi</taxon>
        <taxon>Dikarya</taxon>
        <taxon>Basidiomycota</taxon>
        <taxon>Agaricomycotina</taxon>
        <taxon>Agaricomycetes</taxon>
        <taxon>Agaricomycetidae</taxon>
        <taxon>Atheliales</taxon>
        <taxon>Atheliaceae</taxon>
        <taxon>Piloderma</taxon>
    </lineage>
</organism>
<gene>
    <name evidence="2" type="ORF">PILCRDRAFT_236452</name>
</gene>
<protein>
    <submittedName>
        <fullName evidence="2">Uncharacterized protein</fullName>
    </submittedName>
</protein>
<dbReference type="EMBL" id="KN832976">
    <property type="protein sequence ID" value="KIM88715.1"/>
    <property type="molecule type" value="Genomic_DNA"/>
</dbReference>
<feature type="transmembrane region" description="Helical" evidence="1">
    <location>
        <begin position="55"/>
        <end position="73"/>
    </location>
</feature>
<evidence type="ECO:0000313" key="2">
    <source>
        <dbReference type="EMBL" id="KIM88715.1"/>
    </source>
</evidence>
<keyword evidence="1" id="KW-0812">Transmembrane</keyword>
<name>A0A0C3FWZ9_PILCF</name>
<keyword evidence="3" id="KW-1185">Reference proteome</keyword>
<evidence type="ECO:0000313" key="3">
    <source>
        <dbReference type="Proteomes" id="UP000054166"/>
    </source>
</evidence>
<keyword evidence="1" id="KW-1133">Transmembrane helix</keyword>
<dbReference type="Proteomes" id="UP000054166">
    <property type="component" value="Unassembled WGS sequence"/>
</dbReference>
<dbReference type="AlphaFoldDB" id="A0A0C3FWZ9"/>
<sequence>MRHPERQSGRRSWRELTRGNSKLLVHLPALVRCLCTPFIIERALGYTLSWAPDFYLYLFIPWAIVIYSSLSRCNVKRSTACCSFRTALSLYTRWAILAGALQSEHSLWYLTLWMLIPPRMRRMDCSQGIAASLSSYSHFHLTLVYHISTGRPFILPPLFTLFRPVSRPDDLSSYRPFSPLSGRRHRMLKVEATLGTFRKQSSKAKFMPKQLLVHMDR</sequence>
<feature type="transmembrane region" description="Helical" evidence="1">
    <location>
        <begin position="94"/>
        <end position="116"/>
    </location>
</feature>